<dbReference type="Gene3D" id="2.60.450.10">
    <property type="entry name" value="Lipopolysaccharide (LPS) transport protein A like domain"/>
    <property type="match status" value="1"/>
</dbReference>
<proteinExistence type="predicted"/>
<dbReference type="AlphaFoldDB" id="A0A371RJH0"/>
<dbReference type="InParanoid" id="A0A371RJH0"/>
<keyword evidence="1" id="KW-0472">Membrane</keyword>
<evidence type="ECO:0000313" key="2">
    <source>
        <dbReference type="EMBL" id="RFB05595.1"/>
    </source>
</evidence>
<dbReference type="NCBIfam" id="TIGR04409">
    <property type="entry name" value="LptC_YrbK"/>
    <property type="match status" value="1"/>
</dbReference>
<dbReference type="GO" id="GO:0005886">
    <property type="term" value="C:plasma membrane"/>
    <property type="evidence" value="ECO:0007669"/>
    <property type="project" value="InterPro"/>
</dbReference>
<keyword evidence="1" id="KW-0812">Transmembrane</keyword>
<name>A0A371RJH0_9PROT</name>
<evidence type="ECO:0000256" key="1">
    <source>
        <dbReference type="SAM" id="Phobius"/>
    </source>
</evidence>
<protein>
    <submittedName>
        <fullName evidence="2">LPS export ABC transporter periplasmic protein LptC</fullName>
    </submittedName>
</protein>
<comment type="caution">
    <text evidence="2">The sequence shown here is derived from an EMBL/GenBank/DDBJ whole genome shotgun (WGS) entry which is preliminary data.</text>
</comment>
<dbReference type="InterPro" id="IPR026265">
    <property type="entry name" value="LptC"/>
</dbReference>
<dbReference type="GO" id="GO:0015221">
    <property type="term" value="F:lipopolysaccharide transmembrane transporter activity"/>
    <property type="evidence" value="ECO:0007669"/>
    <property type="project" value="InterPro"/>
</dbReference>
<dbReference type="InterPro" id="IPR010664">
    <property type="entry name" value="LipoPS_assembly_LptC-rel"/>
</dbReference>
<dbReference type="EMBL" id="QUQO01000001">
    <property type="protein sequence ID" value="RFB05595.1"/>
    <property type="molecule type" value="Genomic_DNA"/>
</dbReference>
<feature type="transmembrane region" description="Helical" evidence="1">
    <location>
        <begin position="35"/>
        <end position="53"/>
    </location>
</feature>
<dbReference type="OrthoDB" id="7202252at2"/>
<accession>A0A371RJH0</accession>
<keyword evidence="3" id="KW-1185">Reference proteome</keyword>
<organism evidence="2 3">
    <name type="scientific">Parvularcula marina</name>
    <dbReference type="NCBI Taxonomy" id="2292771"/>
    <lineage>
        <taxon>Bacteria</taxon>
        <taxon>Pseudomonadati</taxon>
        <taxon>Pseudomonadota</taxon>
        <taxon>Alphaproteobacteria</taxon>
        <taxon>Parvularculales</taxon>
        <taxon>Parvularculaceae</taxon>
        <taxon>Parvularcula</taxon>
    </lineage>
</organism>
<dbReference type="RefSeq" id="WP_116392228.1">
    <property type="nucleotide sequence ID" value="NZ_CAXQPM010000025.1"/>
</dbReference>
<dbReference type="Pfam" id="PF06835">
    <property type="entry name" value="LptC"/>
    <property type="match status" value="1"/>
</dbReference>
<gene>
    <name evidence="2" type="primary">lptC</name>
    <name evidence="2" type="ORF">DX908_10155</name>
</gene>
<reference evidence="2 3" key="1">
    <citation type="submission" date="2018-08" db="EMBL/GenBank/DDBJ databases">
        <title>Parvularcula sp. SM1705, isolated from surface water of the South Sea China.</title>
        <authorList>
            <person name="Sun L."/>
        </authorList>
    </citation>
    <scope>NUCLEOTIDE SEQUENCE [LARGE SCALE GENOMIC DNA]</scope>
    <source>
        <strain evidence="2 3">SM1705</strain>
    </source>
</reference>
<evidence type="ECO:0000313" key="3">
    <source>
        <dbReference type="Proteomes" id="UP000264589"/>
    </source>
</evidence>
<keyword evidence="1" id="KW-1133">Transmembrane helix</keyword>
<sequence length="229" mass="24964">MDQAADNFQDFVMRRPDRRRLSTAAVSAHSQRVKWLRLIVPAIGAGVLMTYALSATPPVIDKAFMRDFANIDTDAENMRLNRPRHTGYDLEGNPFEIAAASALRNPETPGLISLDSPQAFRGLENDEDVTVRALRGLMDTEAKRLDLSSSVELDHRIGGSDFTLNTDAAEVDFENKTIKSVSGVSGSGDRGTVAADSMTVYQDEGRAVFEGNVQFQIAPAKKKDDDTGG</sequence>
<dbReference type="Proteomes" id="UP000264589">
    <property type="component" value="Unassembled WGS sequence"/>
</dbReference>